<sequence>MNCCFEYTKPSCCGRKPSIQIIKEQLTLWGGLFAILFCIASIVYCRKRDVNLPACKAFKNVLVRLCCGNGVGNNDNIEDGNESIIAINNRNINPKNSTLNYDYDDDDNSYGQEMKSINNYGQFKRKNYSNNNNNVDNTKQMMDNNNHNSHQMNNNVIKHHSSSKSSLWHHHRNQTKINPLPQTFQQQSSSIQMSQV</sequence>
<accession>A0A1Y3BF69</accession>
<dbReference type="Proteomes" id="UP000194236">
    <property type="component" value="Unassembled WGS sequence"/>
</dbReference>
<dbReference type="EMBL" id="MUJZ01027801">
    <property type="protein sequence ID" value="OTF78463.1"/>
    <property type="molecule type" value="Genomic_DNA"/>
</dbReference>
<keyword evidence="2" id="KW-0812">Transmembrane</keyword>
<name>A0A1Y3BF69_EURMA</name>
<reference evidence="3 4" key="1">
    <citation type="submission" date="2017-03" db="EMBL/GenBank/DDBJ databases">
        <title>Genome Survey of Euroglyphus maynei.</title>
        <authorList>
            <person name="Arlian L.G."/>
            <person name="Morgan M.S."/>
            <person name="Rider S.D."/>
        </authorList>
    </citation>
    <scope>NUCLEOTIDE SEQUENCE [LARGE SCALE GENOMIC DNA]</scope>
    <source>
        <strain evidence="3">Arlian Lab</strain>
        <tissue evidence="3">Whole body</tissue>
    </source>
</reference>
<evidence type="ECO:0000313" key="3">
    <source>
        <dbReference type="EMBL" id="OTF78463.1"/>
    </source>
</evidence>
<protein>
    <submittedName>
        <fullName evidence="3">Uncharacterized protein</fullName>
    </submittedName>
</protein>
<evidence type="ECO:0000256" key="1">
    <source>
        <dbReference type="SAM" id="MobiDB-lite"/>
    </source>
</evidence>
<keyword evidence="4" id="KW-1185">Reference proteome</keyword>
<dbReference type="AlphaFoldDB" id="A0A1Y3BF69"/>
<organism evidence="3 4">
    <name type="scientific">Euroglyphus maynei</name>
    <name type="common">Mayne's house dust mite</name>
    <dbReference type="NCBI Taxonomy" id="6958"/>
    <lineage>
        <taxon>Eukaryota</taxon>
        <taxon>Metazoa</taxon>
        <taxon>Ecdysozoa</taxon>
        <taxon>Arthropoda</taxon>
        <taxon>Chelicerata</taxon>
        <taxon>Arachnida</taxon>
        <taxon>Acari</taxon>
        <taxon>Acariformes</taxon>
        <taxon>Sarcoptiformes</taxon>
        <taxon>Astigmata</taxon>
        <taxon>Psoroptidia</taxon>
        <taxon>Analgoidea</taxon>
        <taxon>Pyroglyphidae</taxon>
        <taxon>Pyroglyphinae</taxon>
        <taxon>Euroglyphus</taxon>
    </lineage>
</organism>
<keyword evidence="2" id="KW-0472">Membrane</keyword>
<feature type="region of interest" description="Disordered" evidence="1">
    <location>
        <begin position="123"/>
        <end position="153"/>
    </location>
</feature>
<evidence type="ECO:0000313" key="4">
    <source>
        <dbReference type="Proteomes" id="UP000194236"/>
    </source>
</evidence>
<dbReference type="OrthoDB" id="6429821at2759"/>
<evidence type="ECO:0000256" key="2">
    <source>
        <dbReference type="SAM" id="Phobius"/>
    </source>
</evidence>
<keyword evidence="2" id="KW-1133">Transmembrane helix</keyword>
<comment type="caution">
    <text evidence="3">The sequence shown here is derived from an EMBL/GenBank/DDBJ whole genome shotgun (WGS) entry which is preliminary data.</text>
</comment>
<gene>
    <name evidence="3" type="ORF">BLA29_005438</name>
</gene>
<feature type="transmembrane region" description="Helical" evidence="2">
    <location>
        <begin position="26"/>
        <end position="44"/>
    </location>
</feature>
<feature type="compositionally biased region" description="Low complexity" evidence="1">
    <location>
        <begin position="128"/>
        <end position="153"/>
    </location>
</feature>
<proteinExistence type="predicted"/>